<dbReference type="InterPro" id="IPR012340">
    <property type="entry name" value="NA-bd_OB-fold"/>
</dbReference>
<dbReference type="RefSeq" id="WP_096332214.1">
    <property type="nucleotide sequence ID" value="NZ_FOMX01000027.1"/>
</dbReference>
<dbReference type="SUPFAM" id="SSF56091">
    <property type="entry name" value="DNA ligase/mRNA capping enzyme, catalytic domain"/>
    <property type="match status" value="1"/>
</dbReference>
<name>A0A1I2FMA4_9BACT</name>
<keyword evidence="3" id="KW-1185">Reference proteome</keyword>
<accession>A0A1I2FMA4</accession>
<keyword evidence="2" id="KW-0436">Ligase</keyword>
<dbReference type="InterPro" id="IPR021122">
    <property type="entry name" value="RNA_ligase_dom_REL/Rnl2"/>
</dbReference>
<proteinExistence type="predicted"/>
<dbReference type="STRING" id="54.SAMN02745121_06736"/>
<dbReference type="Pfam" id="PF21189">
    <property type="entry name" value="PHA02142"/>
    <property type="match status" value="1"/>
</dbReference>
<dbReference type="Gene3D" id="2.40.50.140">
    <property type="entry name" value="Nucleic acid-binding proteins"/>
    <property type="match status" value="1"/>
</dbReference>
<sequence>MSSFAVHVVRVAIEPHENADALEIARVGDYRSIVRKGQFVSGDLVAYIPEQAIVPDPLLDELGLRGRLSGKDMNRVKAIKLRGVLSQGLVYPARPGWSEGQDVTAELGIVKYEPVVPSHMNGHVYGAGPDRCVKYDVENVKAFPDVLVEGEPVVFTEKIHGTWCQLGLVPNDAAGEHGPLIVSSKGLAAKGLAFTPTAAENAHNLYLRVARHLDFEARAAKVFADELAAGRPVFVLGEVFGAGVQDLSYGSRTDQDRNLGFRVFDIYTGWYGQGGFLSDADLQAACAALELPRVPVLYRGPFSRAVMAEHTDGRETVSGQALHVREGIVIRPQLERRHPELGRVQLKSVSEKYLLRSGGTEYN</sequence>
<feature type="domain" description="RNA ligase" evidence="1">
    <location>
        <begin position="151"/>
        <end position="340"/>
    </location>
</feature>
<evidence type="ECO:0000313" key="3">
    <source>
        <dbReference type="Proteomes" id="UP000199400"/>
    </source>
</evidence>
<dbReference type="Pfam" id="PF09414">
    <property type="entry name" value="RNA_ligase"/>
    <property type="match status" value="1"/>
</dbReference>
<dbReference type="GO" id="GO:0016874">
    <property type="term" value="F:ligase activity"/>
    <property type="evidence" value="ECO:0007669"/>
    <property type="project" value="UniProtKB-KW"/>
</dbReference>
<gene>
    <name evidence="2" type="ORF">SAMN02745121_06736</name>
</gene>
<dbReference type="InterPro" id="IPR012646">
    <property type="entry name" value="RNA_ligase_DRB0094"/>
</dbReference>
<organism evidence="2 3">
    <name type="scientific">Nannocystis exedens</name>
    <dbReference type="NCBI Taxonomy" id="54"/>
    <lineage>
        <taxon>Bacteria</taxon>
        <taxon>Pseudomonadati</taxon>
        <taxon>Myxococcota</taxon>
        <taxon>Polyangia</taxon>
        <taxon>Nannocystales</taxon>
        <taxon>Nannocystaceae</taxon>
        <taxon>Nannocystis</taxon>
    </lineage>
</organism>
<dbReference type="Proteomes" id="UP000199400">
    <property type="component" value="Unassembled WGS sequence"/>
</dbReference>
<evidence type="ECO:0000259" key="1">
    <source>
        <dbReference type="Pfam" id="PF09414"/>
    </source>
</evidence>
<dbReference type="EMBL" id="FOMX01000027">
    <property type="protein sequence ID" value="SFF06445.1"/>
    <property type="molecule type" value="Genomic_DNA"/>
</dbReference>
<dbReference type="AlphaFoldDB" id="A0A1I2FMA4"/>
<protein>
    <submittedName>
        <fullName evidence="2">RNA ligase, DRB0094 family</fullName>
    </submittedName>
</protein>
<dbReference type="Gene3D" id="3.30.470.30">
    <property type="entry name" value="DNA ligase/mRNA capping enzyme"/>
    <property type="match status" value="1"/>
</dbReference>
<reference evidence="3" key="1">
    <citation type="submission" date="2016-10" db="EMBL/GenBank/DDBJ databases">
        <authorList>
            <person name="Varghese N."/>
            <person name="Submissions S."/>
        </authorList>
    </citation>
    <scope>NUCLEOTIDE SEQUENCE [LARGE SCALE GENOMIC DNA]</scope>
    <source>
        <strain evidence="3">ATCC 25963</strain>
    </source>
</reference>
<dbReference type="OrthoDB" id="9255590at2"/>
<evidence type="ECO:0000313" key="2">
    <source>
        <dbReference type="EMBL" id="SFF06445.1"/>
    </source>
</evidence>
<dbReference type="NCBIfam" id="TIGR02306">
    <property type="entry name" value="RNA_lig_DRB0094"/>
    <property type="match status" value="1"/>
</dbReference>